<dbReference type="CDD" id="cd15473">
    <property type="entry name" value="Myo5p-like_CBD_DIL_ANK"/>
    <property type="match status" value="1"/>
</dbReference>
<dbReference type="PANTHER" id="PTHR16027:SF6">
    <property type="entry name" value="DILUTE DOMAIN-CONTAINING PROTEIN"/>
    <property type="match status" value="1"/>
</dbReference>
<feature type="region of interest" description="Disordered" evidence="2">
    <location>
        <begin position="247"/>
        <end position="275"/>
    </location>
</feature>
<dbReference type="PROSITE" id="PS50297">
    <property type="entry name" value="ANK_REP_REGION"/>
    <property type="match status" value="1"/>
</dbReference>
<evidence type="ECO:0000313" key="4">
    <source>
        <dbReference type="EMBL" id="KAI9633838.1"/>
    </source>
</evidence>
<feature type="compositionally biased region" description="Low complexity" evidence="2">
    <location>
        <begin position="897"/>
        <end position="912"/>
    </location>
</feature>
<evidence type="ECO:0000313" key="5">
    <source>
        <dbReference type="Proteomes" id="UP001164286"/>
    </source>
</evidence>
<dbReference type="GeneID" id="77728188"/>
<dbReference type="InterPro" id="IPR002110">
    <property type="entry name" value="Ankyrin_rpt"/>
</dbReference>
<dbReference type="PROSITE" id="PS50088">
    <property type="entry name" value="ANK_REPEAT"/>
    <property type="match status" value="1"/>
</dbReference>
<evidence type="ECO:0000259" key="3">
    <source>
        <dbReference type="PROSITE" id="PS51126"/>
    </source>
</evidence>
<sequence length="985" mass="109597">MAHLNHHDFPDSPLIVDTFVSPELRGEASSSSLAHALTPPTFLPTIAGRPSPEIILSLLQEEEERDQREAPTDKSSRGPLVLRHALQWGIEHGDVELVDWLAELTGRWGSVLDAEVAIMEDEEGWGLIGMAVQASCGRQDKEELVRVAVGRWGIQCGPRGGRDRTGWTPLHLSALISTPPLISFLLTRGASPNDMTNRGLTPLDLVAGMPDRMHISALLEQASNQGTSASALVPAYAKLSEGRQRLLRRRRDRAGRESSRQEERERRKKREAERERWVREKVEIIGIDPGILFPPGPENTSASSRDSGIDMTADSDDSDAEESGTPASSGRPSADPTDELVFAPANLPAIFDTIITSYQPVCQPLSRRALPANMIYLYARFAVKQCSVTWLEELLEGAVDRIEKGVYGSIEDLAYLAFWAYNTTLLLYLLVSDDELRTPCDELGLLGMVEELINAIHVFVIRVAERRIDQVLDGAILDFETLEDFDDVRFEGEWTLFRTFGTKKQRASILPKASQVFNDAVSAATNDSISMPPPSSPGLSKPNPNSPTQVTDILTSVLVVLHLYDVNPAITAQAFSQVFFWIAAELFNRILSRKKYLCRSKAVQIRMNITALDDWVRLHGLPAKTAVQHFEPVLQLLQWLQTQSNIHAFDDLIGTVQGLRRLNPLQMRRAVRDYKFEVSEGRMDDECVAYMGQIQKDWENRRVQTSVKALKAEQEGGKEVGRPGTSVDALFDGSVSLADFVPSSGPESYGELLDSRFMLPFQLPDDPNYLIATPAQEAIYTNFTASSPFLSDDRSASRTSFSSTRRFEYTLPSRDKLRRIPDDFFAWLKAQEAGRRHPAQSVRTPASMSSAVMPAALDLPLGQSDQVAIHSSRSSMASPKLPSVQENGSFGPPPIRPVSISSTLHSSLLPSPGIRTSPLVNQLPDQAQRGERRTLGDTTVADRLEALRSAHEPLEYRLPGVREWQEEVVEGEQERGVREFRQRWE</sequence>
<dbReference type="Pfam" id="PF01843">
    <property type="entry name" value="DIL"/>
    <property type="match status" value="1"/>
</dbReference>
<dbReference type="InterPro" id="IPR002710">
    <property type="entry name" value="Dilute_dom"/>
</dbReference>
<dbReference type="Proteomes" id="UP001164286">
    <property type="component" value="Unassembled WGS sequence"/>
</dbReference>
<reference evidence="4" key="1">
    <citation type="journal article" date="2022" name="G3 (Bethesda)">
        <title>High quality genome of the basidiomycete yeast Dioszegia hungarica PDD-24b-2 isolated from cloud water.</title>
        <authorList>
            <person name="Jarrige D."/>
            <person name="Haridas S."/>
            <person name="Bleykasten-Grosshans C."/>
            <person name="Joly M."/>
            <person name="Nadalig T."/>
            <person name="Sancelme M."/>
            <person name="Vuilleumier S."/>
            <person name="Grigoriev I.V."/>
            <person name="Amato P."/>
            <person name="Bringel F."/>
        </authorList>
    </citation>
    <scope>NUCLEOTIDE SEQUENCE</scope>
    <source>
        <strain evidence="4">PDD-24b-2</strain>
    </source>
</reference>
<feature type="domain" description="Dilute" evidence="3">
    <location>
        <begin position="400"/>
        <end position="697"/>
    </location>
</feature>
<keyword evidence="5" id="KW-1185">Reference proteome</keyword>
<comment type="caution">
    <text evidence="4">The sequence shown here is derived from an EMBL/GenBank/DDBJ whole genome shotgun (WGS) entry which is preliminary data.</text>
</comment>
<protein>
    <submittedName>
        <fullName evidence="4">DIL domain-containing protein</fullName>
    </submittedName>
</protein>
<accession>A0AA38LSW4</accession>
<dbReference type="AlphaFoldDB" id="A0AA38LSW4"/>
<dbReference type="PROSITE" id="PS51126">
    <property type="entry name" value="DILUTE"/>
    <property type="match status" value="1"/>
</dbReference>
<feature type="compositionally biased region" description="Basic and acidic residues" evidence="2">
    <location>
        <begin position="928"/>
        <end position="939"/>
    </location>
</feature>
<name>A0AA38LSW4_9TREE</name>
<gene>
    <name evidence="4" type="ORF">MKK02DRAFT_34629</name>
</gene>
<dbReference type="PANTHER" id="PTHR16027">
    <property type="entry name" value="DILUTE DOMAIN-CONTAINING PROTEIN YPR089W"/>
    <property type="match status" value="1"/>
</dbReference>
<dbReference type="SMART" id="SM01132">
    <property type="entry name" value="DIL"/>
    <property type="match status" value="1"/>
</dbReference>
<dbReference type="GO" id="GO:0051020">
    <property type="term" value="F:GTPase binding"/>
    <property type="evidence" value="ECO:0007669"/>
    <property type="project" value="TreeGrafter"/>
</dbReference>
<feature type="compositionally biased region" description="Basic and acidic residues" evidence="2">
    <location>
        <begin position="254"/>
        <end position="275"/>
    </location>
</feature>
<feature type="region of interest" description="Disordered" evidence="2">
    <location>
        <begin position="289"/>
        <end position="336"/>
    </location>
</feature>
<evidence type="ECO:0000256" key="1">
    <source>
        <dbReference type="PROSITE-ProRule" id="PRU00023"/>
    </source>
</evidence>
<feature type="repeat" description="ANK" evidence="1">
    <location>
        <begin position="165"/>
        <end position="197"/>
    </location>
</feature>
<proteinExistence type="predicted"/>
<feature type="compositionally biased region" description="Acidic residues" evidence="2">
    <location>
        <begin position="313"/>
        <end position="322"/>
    </location>
</feature>
<dbReference type="RefSeq" id="XP_052943615.1">
    <property type="nucleotide sequence ID" value="XM_053088983.1"/>
</dbReference>
<dbReference type="InterPro" id="IPR037986">
    <property type="entry name" value="Myo5p-like_CBD_DIL"/>
</dbReference>
<dbReference type="Gene3D" id="1.25.40.20">
    <property type="entry name" value="Ankyrin repeat-containing domain"/>
    <property type="match status" value="1"/>
</dbReference>
<dbReference type="InterPro" id="IPR052072">
    <property type="entry name" value="Vascular_dev_regulator"/>
</dbReference>
<dbReference type="SUPFAM" id="SSF48403">
    <property type="entry name" value="Ankyrin repeat"/>
    <property type="match status" value="1"/>
</dbReference>
<organism evidence="4 5">
    <name type="scientific">Dioszegia hungarica</name>
    <dbReference type="NCBI Taxonomy" id="4972"/>
    <lineage>
        <taxon>Eukaryota</taxon>
        <taxon>Fungi</taxon>
        <taxon>Dikarya</taxon>
        <taxon>Basidiomycota</taxon>
        <taxon>Agaricomycotina</taxon>
        <taxon>Tremellomycetes</taxon>
        <taxon>Tremellales</taxon>
        <taxon>Bulleribasidiaceae</taxon>
        <taxon>Dioszegia</taxon>
    </lineage>
</organism>
<feature type="region of interest" description="Disordered" evidence="2">
    <location>
        <begin position="526"/>
        <end position="546"/>
    </location>
</feature>
<keyword evidence="1" id="KW-0040">ANK repeat</keyword>
<dbReference type="EMBL" id="JAKWFO010000008">
    <property type="protein sequence ID" value="KAI9633838.1"/>
    <property type="molecule type" value="Genomic_DNA"/>
</dbReference>
<evidence type="ECO:0000256" key="2">
    <source>
        <dbReference type="SAM" id="MobiDB-lite"/>
    </source>
</evidence>
<feature type="region of interest" description="Disordered" evidence="2">
    <location>
        <begin position="870"/>
        <end position="939"/>
    </location>
</feature>
<dbReference type="InterPro" id="IPR036770">
    <property type="entry name" value="Ankyrin_rpt-contain_sf"/>
</dbReference>